<evidence type="ECO:0000256" key="1">
    <source>
        <dbReference type="SAM" id="MobiDB-lite"/>
    </source>
</evidence>
<reference evidence="2 3" key="1">
    <citation type="submission" date="2017-02" db="EMBL/GenBank/DDBJ databases">
        <title>Natronthermophilus aegyptiacus gen. nov.,sp. nov., an aerobic, extremely halophilic alkalithermophilic archaeon isolated from the athalassohaline Wadi An Natrun, Egypt.</title>
        <authorList>
            <person name="Zhao B."/>
        </authorList>
    </citation>
    <scope>NUCLEOTIDE SEQUENCE [LARGE SCALE GENOMIC DNA]</scope>
    <source>
        <strain evidence="2 3">CGMCC 1.3597</strain>
    </source>
</reference>
<dbReference type="RefSeq" id="WP_054862366.1">
    <property type="nucleotide sequence ID" value="NZ_MWPH01000004.1"/>
</dbReference>
<dbReference type="Proteomes" id="UP000196084">
    <property type="component" value="Unassembled WGS sequence"/>
</dbReference>
<accession>A0A202E4B1</accession>
<protein>
    <submittedName>
        <fullName evidence="2">Uncharacterized protein</fullName>
    </submittedName>
</protein>
<proteinExistence type="predicted"/>
<sequence>MTESHYRRYRQAITLAVAIGLLGMALATGAVIAQEEPDGMEADNTSLAQSSDTITENVTVEESEQSVVEDEQTVEATETVTDSDAGVLFDSDGFFGGSLFSEDAADDFLTGSLFE</sequence>
<feature type="compositionally biased region" description="Polar residues" evidence="1">
    <location>
        <begin position="43"/>
        <end position="55"/>
    </location>
</feature>
<evidence type="ECO:0000313" key="3">
    <source>
        <dbReference type="Proteomes" id="UP000196084"/>
    </source>
</evidence>
<gene>
    <name evidence="2" type="ORF">B2G88_17090</name>
</gene>
<name>A0A202E4B1_9EURY</name>
<evidence type="ECO:0000313" key="2">
    <source>
        <dbReference type="EMBL" id="OVE83125.1"/>
    </source>
</evidence>
<dbReference type="AlphaFoldDB" id="A0A202E4B1"/>
<dbReference type="OrthoDB" id="385427at2157"/>
<dbReference type="EMBL" id="MWPH01000004">
    <property type="protein sequence ID" value="OVE83125.1"/>
    <property type="molecule type" value="Genomic_DNA"/>
</dbReference>
<keyword evidence="3" id="KW-1185">Reference proteome</keyword>
<feature type="compositionally biased region" description="Acidic residues" evidence="1">
    <location>
        <begin position="59"/>
        <end position="73"/>
    </location>
</feature>
<feature type="region of interest" description="Disordered" evidence="1">
    <location>
        <begin position="37"/>
        <end position="80"/>
    </location>
</feature>
<comment type="caution">
    <text evidence="2">The sequence shown here is derived from an EMBL/GenBank/DDBJ whole genome shotgun (WGS) entry which is preliminary data.</text>
</comment>
<organism evidence="2 3">
    <name type="scientific">Natronolimnobius baerhuensis</name>
    <dbReference type="NCBI Taxonomy" id="253108"/>
    <lineage>
        <taxon>Archaea</taxon>
        <taxon>Methanobacteriati</taxon>
        <taxon>Methanobacteriota</taxon>
        <taxon>Stenosarchaea group</taxon>
        <taxon>Halobacteria</taxon>
        <taxon>Halobacteriales</taxon>
        <taxon>Natrialbaceae</taxon>
        <taxon>Natronolimnobius</taxon>
    </lineage>
</organism>